<gene>
    <name evidence="4" type="ORF">PCOR1329_LOCUS60590</name>
</gene>
<dbReference type="InterPro" id="IPR005645">
    <property type="entry name" value="FSH-like_dom"/>
</dbReference>
<dbReference type="InterPro" id="IPR050593">
    <property type="entry name" value="LovG"/>
</dbReference>
<organism evidence="4 5">
    <name type="scientific">Prorocentrum cordatum</name>
    <dbReference type="NCBI Taxonomy" id="2364126"/>
    <lineage>
        <taxon>Eukaryota</taxon>
        <taxon>Sar</taxon>
        <taxon>Alveolata</taxon>
        <taxon>Dinophyceae</taxon>
        <taxon>Prorocentrales</taxon>
        <taxon>Prorocentraceae</taxon>
        <taxon>Prorocentrum</taxon>
    </lineage>
</organism>
<feature type="domain" description="Serine hydrolase" evidence="3">
    <location>
        <begin position="48"/>
        <end position="261"/>
    </location>
</feature>
<name>A0ABN9VSN5_9DINO</name>
<evidence type="ECO:0000256" key="2">
    <source>
        <dbReference type="SAM" id="MobiDB-lite"/>
    </source>
</evidence>
<keyword evidence="5" id="KW-1185">Reference proteome</keyword>
<comment type="caution">
    <text evidence="4">The sequence shown here is derived from an EMBL/GenBank/DDBJ whole genome shotgun (WGS) entry which is preliminary data.</text>
</comment>
<evidence type="ECO:0000313" key="5">
    <source>
        <dbReference type="Proteomes" id="UP001189429"/>
    </source>
</evidence>
<reference evidence="4" key="1">
    <citation type="submission" date="2023-10" db="EMBL/GenBank/DDBJ databases">
        <authorList>
            <person name="Chen Y."/>
            <person name="Shah S."/>
            <person name="Dougan E. K."/>
            <person name="Thang M."/>
            <person name="Chan C."/>
        </authorList>
    </citation>
    <scope>NUCLEOTIDE SEQUENCE [LARGE SCALE GENOMIC DNA]</scope>
</reference>
<feature type="region of interest" description="Disordered" evidence="2">
    <location>
        <begin position="91"/>
        <end position="146"/>
    </location>
</feature>
<evidence type="ECO:0000259" key="3">
    <source>
        <dbReference type="Pfam" id="PF03959"/>
    </source>
</evidence>
<dbReference type="Gene3D" id="3.40.50.1820">
    <property type="entry name" value="alpha/beta hydrolase"/>
    <property type="match status" value="1"/>
</dbReference>
<accession>A0ABN9VSN5</accession>
<proteinExistence type="predicted"/>
<dbReference type="EMBL" id="CAUYUJ010017594">
    <property type="protein sequence ID" value="CAK0876096.1"/>
    <property type="molecule type" value="Genomic_DNA"/>
</dbReference>
<evidence type="ECO:0000313" key="4">
    <source>
        <dbReference type="EMBL" id="CAK0876096.1"/>
    </source>
</evidence>
<dbReference type="SUPFAM" id="SSF53474">
    <property type="entry name" value="alpha/beta-Hydrolases"/>
    <property type="match status" value="1"/>
</dbReference>
<sequence length="310" mass="31147">MLPRGSARTGAALAVAVGSRSAPARAATSPAARPPAATEAKPARGRALHVLCLHGFCQNAEVFRKKTGSLRRAMKGCEFWFAEAPHSAEGAFSDDNAEELGAGGGGGSGAGGAGPRGWWHAGENAQRAAGQERVRPAQSASCSGWQEGLESAGRDAEALAAEAGQGSFDGVLAFSQGCAVATALLRRAAAGGGGPLAGARFAVLVGGFVPRDAACAAQLRAGGGRAEPLAVHSLHVSGAADELVPRARSAALAELYCPASASWFELGATGDGRRWRRRAPRTARGPPIPTGTGAFKAALRGLLERAAGAG</sequence>
<keyword evidence="1" id="KW-0378">Hydrolase</keyword>
<dbReference type="PANTHER" id="PTHR48070">
    <property type="entry name" value="ESTERASE OVCA2"/>
    <property type="match status" value="1"/>
</dbReference>
<evidence type="ECO:0000256" key="1">
    <source>
        <dbReference type="ARBA" id="ARBA00022801"/>
    </source>
</evidence>
<protein>
    <recommendedName>
        <fullName evidence="3">Serine hydrolase domain-containing protein</fullName>
    </recommendedName>
</protein>
<dbReference type="Pfam" id="PF03959">
    <property type="entry name" value="FSH1"/>
    <property type="match status" value="1"/>
</dbReference>
<dbReference type="Proteomes" id="UP001189429">
    <property type="component" value="Unassembled WGS sequence"/>
</dbReference>
<dbReference type="InterPro" id="IPR029058">
    <property type="entry name" value="AB_hydrolase_fold"/>
</dbReference>
<feature type="compositionally biased region" description="Gly residues" evidence="2">
    <location>
        <begin position="101"/>
        <end position="115"/>
    </location>
</feature>
<dbReference type="PANTHER" id="PTHR48070:SF6">
    <property type="entry name" value="ESTERASE OVCA2"/>
    <property type="match status" value="1"/>
</dbReference>